<comment type="similarity">
    <text evidence="1">Belongs to the Ntn-hydrolase family.</text>
</comment>
<keyword evidence="5" id="KW-1185">Reference proteome</keyword>
<sequence>MSGFVAVHVGVGYHRENLRPQYKKTCKTACYEATEMLLDGCNAVEAVTRAISVLEDCPLTNAGIGSNLTDSGTVECDASLMDGASFNFGSVGALSNIQNPIQVAKAVLEQQNKGLLSLGRIPPCTIVGKKALDWALQHKFNYVVNKKLVSKSAKKAYRKCSLQQMSASSSTKLNSSPDIKKPMLLDTVGAICVDSFGNVSSAVSSGGLLFKVPGRIGQSSIYGAGCWAQNSAESYRPSVACTISGAGEYIIKTLFAKECYRKLYQEYDCISALPDLIKEQFLDSPYLKNVESKNKLIGVLSLKHYVADNFCEVAWAHNTPSMVLGYESTRKRKPIAIVSEQLVNKSTQDKECIMASENVNNNRNLKQINEECIVASEKLIKLNFGS</sequence>
<proteinExistence type="inferred from homology"/>
<dbReference type="InterPro" id="IPR029055">
    <property type="entry name" value="Ntn_hydrolases_N"/>
</dbReference>
<dbReference type="SUPFAM" id="SSF56235">
    <property type="entry name" value="N-terminal nucleophile aminohydrolases (Ntn hydrolases)"/>
    <property type="match status" value="1"/>
</dbReference>
<dbReference type="PANTHER" id="PTHR10188">
    <property type="entry name" value="L-ASPARAGINASE"/>
    <property type="match status" value="1"/>
</dbReference>
<dbReference type="InterPro" id="IPR037464">
    <property type="entry name" value="Taspase1"/>
</dbReference>
<evidence type="ECO:0000313" key="4">
    <source>
        <dbReference type="EMBL" id="GIZ00861.1"/>
    </source>
</evidence>
<name>A0AAV4Y4H7_CAEEX</name>
<accession>A0AAV4Y4H7</accession>
<dbReference type="GO" id="GO:0005737">
    <property type="term" value="C:cytoplasm"/>
    <property type="evidence" value="ECO:0007669"/>
    <property type="project" value="TreeGrafter"/>
</dbReference>
<gene>
    <name evidence="4" type="primary">TASP1</name>
    <name evidence="4" type="ORF">CEXT_260731</name>
</gene>
<evidence type="ECO:0000256" key="3">
    <source>
        <dbReference type="PIRSR" id="PIRSR600246-3"/>
    </source>
</evidence>
<dbReference type="CDD" id="cd04514">
    <property type="entry name" value="Taspase1_like"/>
    <property type="match status" value="1"/>
</dbReference>
<dbReference type="Proteomes" id="UP001054945">
    <property type="component" value="Unassembled WGS sequence"/>
</dbReference>
<protein>
    <submittedName>
        <fullName evidence="4">Threonine aspartase 1</fullName>
    </submittedName>
</protein>
<evidence type="ECO:0000256" key="2">
    <source>
        <dbReference type="PIRSR" id="PIRSR600246-1"/>
    </source>
</evidence>
<organism evidence="4 5">
    <name type="scientific">Caerostris extrusa</name>
    <name type="common">Bark spider</name>
    <name type="synonym">Caerostris bankana</name>
    <dbReference type="NCBI Taxonomy" id="172846"/>
    <lineage>
        <taxon>Eukaryota</taxon>
        <taxon>Metazoa</taxon>
        <taxon>Ecdysozoa</taxon>
        <taxon>Arthropoda</taxon>
        <taxon>Chelicerata</taxon>
        <taxon>Arachnida</taxon>
        <taxon>Araneae</taxon>
        <taxon>Araneomorphae</taxon>
        <taxon>Entelegynae</taxon>
        <taxon>Araneoidea</taxon>
        <taxon>Araneidae</taxon>
        <taxon>Caerostris</taxon>
    </lineage>
</organism>
<comment type="caution">
    <text evidence="4">The sequence shown here is derived from an EMBL/GenBank/DDBJ whole genome shotgun (WGS) entry which is preliminary data.</text>
</comment>
<feature type="active site" description="Nucleophile" evidence="2">
    <location>
        <position position="187"/>
    </location>
</feature>
<dbReference type="GO" id="GO:0051604">
    <property type="term" value="P:protein maturation"/>
    <property type="evidence" value="ECO:0007669"/>
    <property type="project" value="TreeGrafter"/>
</dbReference>
<feature type="site" description="Cleavage; by autolysis" evidence="3">
    <location>
        <begin position="186"/>
        <end position="187"/>
    </location>
</feature>
<reference evidence="4 5" key="1">
    <citation type="submission" date="2021-06" db="EMBL/GenBank/DDBJ databases">
        <title>Caerostris extrusa draft genome.</title>
        <authorList>
            <person name="Kono N."/>
            <person name="Arakawa K."/>
        </authorList>
    </citation>
    <scope>NUCLEOTIDE SEQUENCE [LARGE SCALE GENOMIC DNA]</scope>
</reference>
<dbReference type="EMBL" id="BPLR01001216">
    <property type="protein sequence ID" value="GIZ00861.1"/>
    <property type="molecule type" value="Genomic_DNA"/>
</dbReference>
<dbReference type="Gene3D" id="3.60.20.30">
    <property type="entry name" value="(Glycosyl)asparaginase"/>
    <property type="match status" value="1"/>
</dbReference>
<dbReference type="AlphaFoldDB" id="A0AAV4Y4H7"/>
<evidence type="ECO:0000313" key="5">
    <source>
        <dbReference type="Proteomes" id="UP001054945"/>
    </source>
</evidence>
<dbReference type="InterPro" id="IPR000246">
    <property type="entry name" value="Peptidase_T2"/>
</dbReference>
<evidence type="ECO:0000256" key="1">
    <source>
        <dbReference type="ARBA" id="ARBA00010872"/>
    </source>
</evidence>
<dbReference type="Pfam" id="PF01112">
    <property type="entry name" value="Asparaginase_2"/>
    <property type="match status" value="1"/>
</dbReference>
<dbReference type="PANTHER" id="PTHR10188:SF8">
    <property type="entry name" value="THREONINE ASPARTASE 1"/>
    <property type="match status" value="1"/>
</dbReference>
<dbReference type="GO" id="GO:0004298">
    <property type="term" value="F:threonine-type endopeptidase activity"/>
    <property type="evidence" value="ECO:0007669"/>
    <property type="project" value="InterPro"/>
</dbReference>